<dbReference type="Proteomes" id="UP001500124">
    <property type="component" value="Unassembled WGS sequence"/>
</dbReference>
<reference evidence="2" key="1">
    <citation type="journal article" date="2019" name="Int. J. Syst. Evol. Microbiol.">
        <title>The Global Catalogue of Microorganisms (GCM) 10K type strain sequencing project: providing services to taxonomists for standard genome sequencing and annotation.</title>
        <authorList>
            <consortium name="The Broad Institute Genomics Platform"/>
            <consortium name="The Broad Institute Genome Sequencing Center for Infectious Disease"/>
            <person name="Wu L."/>
            <person name="Ma J."/>
        </authorList>
    </citation>
    <scope>NUCLEOTIDE SEQUENCE [LARGE SCALE GENOMIC DNA]</scope>
    <source>
        <strain evidence="2">JCM 18410</strain>
    </source>
</reference>
<evidence type="ECO:0000313" key="2">
    <source>
        <dbReference type="Proteomes" id="UP001500124"/>
    </source>
</evidence>
<dbReference type="EMBL" id="BAABKC010000147">
    <property type="protein sequence ID" value="GAA5081897.1"/>
    <property type="molecule type" value="Genomic_DNA"/>
</dbReference>
<accession>A0ABP9LTL5</accession>
<protein>
    <recommendedName>
        <fullName evidence="3">Transposase</fullName>
    </recommendedName>
</protein>
<name>A0ABP9LTL5_9ACTN</name>
<comment type="caution">
    <text evidence="1">The sequence shown here is derived from an EMBL/GenBank/DDBJ whole genome shotgun (WGS) entry which is preliminary data.</text>
</comment>
<sequence length="177" mass="18834">MVVRFCDPRALTGAAAVTLLPQPMLISETAFGPDATRVLLRIWRAWCTGARWDAKPLVEAALSAQLAFHEAVGRRRKGREKAGQSLERLTEAWAEQAREAAARASVGKPWRLIGVEIPPTGPYAHGAGTHEAGIGEQLLAQEGAMVATDLLREAEHRAAPASALLVAWDPNGSAGTA</sequence>
<keyword evidence="2" id="KW-1185">Reference proteome</keyword>
<gene>
    <name evidence="1" type="ORF">GCM10023336_76070</name>
</gene>
<organism evidence="1 2">
    <name type="scientific">Streptomyces similanensis</name>
    <dbReference type="NCBI Taxonomy" id="1274988"/>
    <lineage>
        <taxon>Bacteria</taxon>
        <taxon>Bacillati</taxon>
        <taxon>Actinomycetota</taxon>
        <taxon>Actinomycetes</taxon>
        <taxon>Kitasatosporales</taxon>
        <taxon>Streptomycetaceae</taxon>
        <taxon>Streptomyces</taxon>
    </lineage>
</organism>
<evidence type="ECO:0008006" key="3">
    <source>
        <dbReference type="Google" id="ProtNLM"/>
    </source>
</evidence>
<evidence type="ECO:0000313" key="1">
    <source>
        <dbReference type="EMBL" id="GAA5081897.1"/>
    </source>
</evidence>
<proteinExistence type="predicted"/>